<dbReference type="AlphaFoldDB" id="A0A813LFI0"/>
<feature type="region of interest" description="Disordered" evidence="1">
    <location>
        <begin position="151"/>
        <end position="172"/>
    </location>
</feature>
<gene>
    <name evidence="2" type="ORF">PGLA2088_LOCUS44553</name>
</gene>
<sequence>MLATMPPDLPVSVTEVVPVSPLTGRSAIVFRAEHQQLRQLNMPMKLVTLCRQQILRPPLCLVRTDADNLGRLIRSQPLRRHDAPITDVGAEMDDDEPTDSGKAMVKALEKHEEDSSDEEARCVASGQEDAERAAAGADVVETVEKFQLDEDFDYDHCTLSQPEYPYNQRPRP</sequence>
<evidence type="ECO:0000256" key="1">
    <source>
        <dbReference type="SAM" id="MobiDB-lite"/>
    </source>
</evidence>
<comment type="caution">
    <text evidence="2">The sequence shown here is derived from an EMBL/GenBank/DDBJ whole genome shotgun (WGS) entry which is preliminary data.</text>
</comment>
<accession>A0A813LFI0</accession>
<evidence type="ECO:0000313" key="2">
    <source>
        <dbReference type="EMBL" id="CAE8726637.1"/>
    </source>
</evidence>
<feature type="region of interest" description="Disordered" evidence="1">
    <location>
        <begin position="110"/>
        <end position="136"/>
    </location>
</feature>
<protein>
    <submittedName>
        <fullName evidence="2">Uncharacterized protein</fullName>
    </submittedName>
</protein>
<reference evidence="2" key="1">
    <citation type="submission" date="2021-02" db="EMBL/GenBank/DDBJ databases">
        <authorList>
            <person name="Dougan E. K."/>
            <person name="Rhodes N."/>
            <person name="Thang M."/>
            <person name="Chan C."/>
        </authorList>
    </citation>
    <scope>NUCLEOTIDE SEQUENCE</scope>
</reference>
<dbReference type="Proteomes" id="UP000626109">
    <property type="component" value="Unassembled WGS sequence"/>
</dbReference>
<proteinExistence type="predicted"/>
<dbReference type="EMBL" id="CAJNNW010035255">
    <property type="protein sequence ID" value="CAE8726637.1"/>
    <property type="molecule type" value="Genomic_DNA"/>
</dbReference>
<feature type="compositionally biased region" description="Basic and acidic residues" evidence="1">
    <location>
        <begin position="110"/>
        <end position="121"/>
    </location>
</feature>
<organism evidence="2 3">
    <name type="scientific">Polarella glacialis</name>
    <name type="common">Dinoflagellate</name>
    <dbReference type="NCBI Taxonomy" id="89957"/>
    <lineage>
        <taxon>Eukaryota</taxon>
        <taxon>Sar</taxon>
        <taxon>Alveolata</taxon>
        <taxon>Dinophyceae</taxon>
        <taxon>Suessiales</taxon>
        <taxon>Suessiaceae</taxon>
        <taxon>Polarella</taxon>
    </lineage>
</organism>
<name>A0A813LFI0_POLGL</name>
<evidence type="ECO:0000313" key="3">
    <source>
        <dbReference type="Proteomes" id="UP000626109"/>
    </source>
</evidence>